<reference evidence="11" key="1">
    <citation type="journal article" date="2019" name="Int. J. Syst. Evol. Microbiol.">
        <title>The Global Catalogue of Microorganisms (GCM) 10K type strain sequencing project: providing services to taxonomists for standard genome sequencing and annotation.</title>
        <authorList>
            <consortium name="The Broad Institute Genomics Platform"/>
            <consortium name="The Broad Institute Genome Sequencing Center for Infectious Disease"/>
            <person name="Wu L."/>
            <person name="Ma J."/>
        </authorList>
    </citation>
    <scope>NUCLEOTIDE SEQUENCE [LARGE SCALE GENOMIC DNA]</scope>
    <source>
        <strain evidence="11">JCM 3115</strain>
    </source>
</reference>
<evidence type="ECO:0000256" key="6">
    <source>
        <dbReference type="ARBA" id="ARBA00022989"/>
    </source>
</evidence>
<evidence type="ECO:0000313" key="10">
    <source>
        <dbReference type="EMBL" id="GGP88895.1"/>
    </source>
</evidence>
<proteinExistence type="predicted"/>
<feature type="transmembrane region" description="Helical" evidence="9">
    <location>
        <begin position="168"/>
        <end position="196"/>
    </location>
</feature>
<keyword evidence="4" id="KW-0808">Transferase</keyword>
<organism evidence="10 11">
    <name type="scientific">Streptosporangium pseudovulgare</name>
    <dbReference type="NCBI Taxonomy" id="35765"/>
    <lineage>
        <taxon>Bacteria</taxon>
        <taxon>Bacillati</taxon>
        <taxon>Actinomycetota</taxon>
        <taxon>Actinomycetes</taxon>
        <taxon>Streptosporangiales</taxon>
        <taxon>Streptosporangiaceae</taxon>
        <taxon>Streptosporangium</taxon>
    </lineage>
</organism>
<name>A0ABQ2QQN4_9ACTN</name>
<dbReference type="PANTHER" id="PTHR33908">
    <property type="entry name" value="MANNOSYLTRANSFERASE YKCB-RELATED"/>
    <property type="match status" value="1"/>
</dbReference>
<dbReference type="RefSeq" id="WP_189246015.1">
    <property type="nucleotide sequence ID" value="NZ_BMQJ01000003.1"/>
</dbReference>
<dbReference type="InterPro" id="IPR050297">
    <property type="entry name" value="LipidA_mod_glycosyltrf_83"/>
</dbReference>
<evidence type="ECO:0000256" key="3">
    <source>
        <dbReference type="ARBA" id="ARBA00022676"/>
    </source>
</evidence>
<feature type="region of interest" description="Disordered" evidence="8">
    <location>
        <begin position="520"/>
        <end position="660"/>
    </location>
</feature>
<feature type="transmembrane region" description="Helical" evidence="9">
    <location>
        <begin position="113"/>
        <end position="130"/>
    </location>
</feature>
<feature type="transmembrane region" description="Helical" evidence="9">
    <location>
        <begin position="203"/>
        <end position="221"/>
    </location>
</feature>
<keyword evidence="5 9" id="KW-0812">Transmembrane</keyword>
<evidence type="ECO:0000256" key="9">
    <source>
        <dbReference type="SAM" id="Phobius"/>
    </source>
</evidence>
<feature type="transmembrane region" description="Helical" evidence="9">
    <location>
        <begin position="74"/>
        <end position="107"/>
    </location>
</feature>
<evidence type="ECO:0000256" key="1">
    <source>
        <dbReference type="ARBA" id="ARBA00004651"/>
    </source>
</evidence>
<dbReference type="PANTHER" id="PTHR33908:SF11">
    <property type="entry name" value="MEMBRANE PROTEIN"/>
    <property type="match status" value="1"/>
</dbReference>
<keyword evidence="3" id="KW-0328">Glycosyltransferase</keyword>
<keyword evidence="2" id="KW-1003">Cell membrane</keyword>
<feature type="compositionally biased region" description="Basic and acidic residues" evidence="8">
    <location>
        <begin position="650"/>
        <end position="660"/>
    </location>
</feature>
<protein>
    <recommendedName>
        <fullName evidence="12">Glycosyltransferase RgtA/B/C/D-like domain-containing protein</fullName>
    </recommendedName>
</protein>
<evidence type="ECO:0000256" key="4">
    <source>
        <dbReference type="ARBA" id="ARBA00022679"/>
    </source>
</evidence>
<sequence length="660" mass="69816">MSAGVRPDRRSPRLLSLLGAHRIFLAALLAGGALRALAVLGYRPALWFWADSFVYLNGGLDPRPMESRPAGYSLFLWLLHPLSSVPAVVVVQHLLGLATAACVYVVLRRPGGLPGWGATLAALPILLDVHQIQLEHLVMADSLMEFLAVLAVTLLMRRERPGIPAGLLAGLLLAAATATRTIGLPLTAVVLVCLVIRRAGWRAVTATAVAAALGLGAYAAWFHSEYGTYGMTRGNAFLYARTLTFADCAKIRPAGPEAALCPDEPVGERKAPPLYIWDGSSPLNKVKGSWAERDRLAGDFAAQAIRAQPLDFLRTGLADVAHIFDWNRRVYPTPGPQSAYVFPETARPFPKGTASQGRTAEQITVAYQGASGRPVLAEPYAGLLRDYQRYGYLRGPFIAVITLIGLAGVLARVRRLGGAVLLPWAAGATLLALPPFIAAFDHRYVVPALPFVCLAAGLAFSRTSRAVRETPDASGPAVPTAGLSDLLVHPLPPAAAGSSMTAGAFPGVSPGAFPGAPPGAFSGAFPSAGDRDPWADRPAAPAAPAAPAMPAGSRAGGSAPSDVQPDDRPEIVVADRPAHLADRVAVQPRDELREVRRRPAGHRDPQPVASDPSDANPAEPFDFFKRDPQHGGRAAAPAPQTSQSHGPDQPADRQQRQRRQ</sequence>
<keyword evidence="7 9" id="KW-0472">Membrane</keyword>
<gene>
    <name evidence="10" type="ORF">GCM10010140_18360</name>
</gene>
<comment type="subcellular location">
    <subcellularLocation>
        <location evidence="1">Cell membrane</location>
        <topology evidence="1">Multi-pass membrane protein</topology>
    </subcellularLocation>
</comment>
<comment type="caution">
    <text evidence="10">The sequence shown here is derived from an EMBL/GenBank/DDBJ whole genome shotgun (WGS) entry which is preliminary data.</text>
</comment>
<evidence type="ECO:0000256" key="2">
    <source>
        <dbReference type="ARBA" id="ARBA00022475"/>
    </source>
</evidence>
<evidence type="ECO:0008006" key="12">
    <source>
        <dbReference type="Google" id="ProtNLM"/>
    </source>
</evidence>
<feature type="compositionally biased region" description="Low complexity" evidence="8">
    <location>
        <begin position="536"/>
        <end position="562"/>
    </location>
</feature>
<dbReference type="EMBL" id="BMQJ01000003">
    <property type="protein sequence ID" value="GGP88895.1"/>
    <property type="molecule type" value="Genomic_DNA"/>
</dbReference>
<evidence type="ECO:0000256" key="7">
    <source>
        <dbReference type="ARBA" id="ARBA00023136"/>
    </source>
</evidence>
<evidence type="ECO:0000313" key="11">
    <source>
        <dbReference type="Proteomes" id="UP000611554"/>
    </source>
</evidence>
<feature type="transmembrane region" description="Helical" evidence="9">
    <location>
        <begin position="418"/>
        <end position="438"/>
    </location>
</feature>
<keyword evidence="11" id="KW-1185">Reference proteome</keyword>
<keyword evidence="6 9" id="KW-1133">Transmembrane helix</keyword>
<evidence type="ECO:0000256" key="8">
    <source>
        <dbReference type="SAM" id="MobiDB-lite"/>
    </source>
</evidence>
<evidence type="ECO:0000256" key="5">
    <source>
        <dbReference type="ARBA" id="ARBA00022692"/>
    </source>
</evidence>
<feature type="compositionally biased region" description="Basic and acidic residues" evidence="8">
    <location>
        <begin position="576"/>
        <end position="594"/>
    </location>
</feature>
<accession>A0ABQ2QQN4</accession>
<feature type="transmembrane region" description="Helical" evidence="9">
    <location>
        <begin position="444"/>
        <end position="461"/>
    </location>
</feature>
<dbReference type="Proteomes" id="UP000611554">
    <property type="component" value="Unassembled WGS sequence"/>
</dbReference>
<feature type="transmembrane region" description="Helical" evidence="9">
    <location>
        <begin position="392"/>
        <end position="411"/>
    </location>
</feature>